<comment type="caution">
    <text evidence="2">The sequence shown here is derived from an EMBL/GenBank/DDBJ whole genome shotgun (WGS) entry which is preliminary data.</text>
</comment>
<feature type="compositionally biased region" description="Low complexity" evidence="1">
    <location>
        <begin position="96"/>
        <end position="115"/>
    </location>
</feature>
<organism evidence="2 3">
    <name type="scientific">Carnegiea gigantea</name>
    <dbReference type="NCBI Taxonomy" id="171969"/>
    <lineage>
        <taxon>Eukaryota</taxon>
        <taxon>Viridiplantae</taxon>
        <taxon>Streptophyta</taxon>
        <taxon>Embryophyta</taxon>
        <taxon>Tracheophyta</taxon>
        <taxon>Spermatophyta</taxon>
        <taxon>Magnoliopsida</taxon>
        <taxon>eudicotyledons</taxon>
        <taxon>Gunneridae</taxon>
        <taxon>Pentapetalae</taxon>
        <taxon>Caryophyllales</taxon>
        <taxon>Cactineae</taxon>
        <taxon>Cactaceae</taxon>
        <taxon>Cactoideae</taxon>
        <taxon>Echinocereeae</taxon>
        <taxon>Carnegiea</taxon>
    </lineage>
</organism>
<evidence type="ECO:0000256" key="1">
    <source>
        <dbReference type="SAM" id="MobiDB-lite"/>
    </source>
</evidence>
<dbReference type="Proteomes" id="UP001153076">
    <property type="component" value="Unassembled WGS sequence"/>
</dbReference>
<name>A0A9Q1QM88_9CARY</name>
<evidence type="ECO:0000313" key="3">
    <source>
        <dbReference type="Proteomes" id="UP001153076"/>
    </source>
</evidence>
<gene>
    <name evidence="2" type="ORF">Cgig2_006612</name>
</gene>
<sequence length="191" mass="20106">MRNAPLRMWPLSSGVTRRASPDLPRRPSYGAPSIARECYLVSNRPLLKWTSGQGPGGPLAAGKRPQTEPPLPPPAAEALVIHTMASAEPDRPCAEAAESYTSGSPSSSLPPSSAALWPSSFGVPASLSRGFVSSSSRPSPSIKGGLNSTKLGFQPSALTSWRSSMYWRALRVSSTAKGPGARPPTDRSPDR</sequence>
<evidence type="ECO:0000313" key="2">
    <source>
        <dbReference type="EMBL" id="KAJ8446984.1"/>
    </source>
</evidence>
<protein>
    <submittedName>
        <fullName evidence="2">Uncharacterized protein</fullName>
    </submittedName>
</protein>
<feature type="region of interest" description="Disordered" evidence="1">
    <location>
        <begin position="128"/>
        <end position="153"/>
    </location>
</feature>
<feature type="region of interest" description="Disordered" evidence="1">
    <location>
        <begin position="1"/>
        <end position="30"/>
    </location>
</feature>
<proteinExistence type="predicted"/>
<dbReference type="EMBL" id="JAKOGI010000044">
    <property type="protein sequence ID" value="KAJ8446984.1"/>
    <property type="molecule type" value="Genomic_DNA"/>
</dbReference>
<reference evidence="2" key="1">
    <citation type="submission" date="2022-04" db="EMBL/GenBank/DDBJ databases">
        <title>Carnegiea gigantea Genome sequencing and assembly v2.</title>
        <authorList>
            <person name="Copetti D."/>
            <person name="Sanderson M.J."/>
            <person name="Burquez A."/>
            <person name="Wojciechowski M.F."/>
        </authorList>
    </citation>
    <scope>NUCLEOTIDE SEQUENCE</scope>
    <source>
        <strain evidence="2">SGP5-SGP5p</strain>
        <tissue evidence="2">Aerial part</tissue>
    </source>
</reference>
<dbReference type="AlphaFoldDB" id="A0A9Q1QM88"/>
<feature type="region of interest" description="Disordered" evidence="1">
    <location>
        <begin position="172"/>
        <end position="191"/>
    </location>
</feature>
<keyword evidence="3" id="KW-1185">Reference proteome</keyword>
<accession>A0A9Q1QM88</accession>
<feature type="region of interest" description="Disordered" evidence="1">
    <location>
        <begin position="50"/>
        <end position="115"/>
    </location>
</feature>
<feature type="compositionally biased region" description="Low complexity" evidence="1">
    <location>
        <begin position="128"/>
        <end position="141"/>
    </location>
</feature>